<dbReference type="AlphaFoldDB" id="A0A8H3EXA1"/>
<dbReference type="PRINTS" id="PR00081">
    <property type="entry name" value="GDHRDH"/>
</dbReference>
<gene>
    <name evidence="6" type="primary">ARP2_2</name>
    <name evidence="6" type="ORF">GOMPHAMPRED_008117</name>
</gene>
<dbReference type="InterPro" id="IPR057326">
    <property type="entry name" value="KR_dom"/>
</dbReference>
<evidence type="ECO:0000313" key="6">
    <source>
        <dbReference type="EMBL" id="CAF9914269.1"/>
    </source>
</evidence>
<reference evidence="6" key="1">
    <citation type="submission" date="2021-03" db="EMBL/GenBank/DDBJ databases">
        <authorList>
            <person name="Tagirdzhanova G."/>
        </authorList>
    </citation>
    <scope>NUCLEOTIDE SEQUENCE</scope>
</reference>
<dbReference type="SUPFAM" id="SSF51735">
    <property type="entry name" value="NAD(P)-binding Rossmann-fold domains"/>
    <property type="match status" value="1"/>
</dbReference>
<dbReference type="PROSITE" id="PS00061">
    <property type="entry name" value="ADH_SHORT"/>
    <property type="match status" value="1"/>
</dbReference>
<feature type="region of interest" description="Disordered" evidence="4">
    <location>
        <begin position="1"/>
        <end position="39"/>
    </location>
</feature>
<sequence>MENPQGLDGRHVLDGTVSKPLTSSTPDLQTASGKPAANETTHLPESLQCLHWLQSKQKVAPSLYGFPLYGKVALITGGGRGIGAGIARMLADKGCRTVIINYSSSADAAEKIRKELVELGTQAIAIKADLTKVEEIVHLFQTAVDLAGGLDIVVSNSGREKFVPLLETTEEDFDGLLAINTKAQFFVAREALRHMNENGSLVLMSSIAAGLGIKGHAIYGGSKSAVESFTRCFAQDFGIKKCTVNAVAPAGIKSDMWASNAWRYAPGCDKNSSVEEIEAALAAGSPLNRVGYPSDIGKIISFLASEDGRWINGQVIPCNGGANI</sequence>
<organism evidence="6 7">
    <name type="scientific">Gomphillus americanus</name>
    <dbReference type="NCBI Taxonomy" id="1940652"/>
    <lineage>
        <taxon>Eukaryota</taxon>
        <taxon>Fungi</taxon>
        <taxon>Dikarya</taxon>
        <taxon>Ascomycota</taxon>
        <taxon>Pezizomycotina</taxon>
        <taxon>Lecanoromycetes</taxon>
        <taxon>OSLEUM clade</taxon>
        <taxon>Ostropomycetidae</taxon>
        <taxon>Ostropales</taxon>
        <taxon>Graphidaceae</taxon>
        <taxon>Gomphilloideae</taxon>
        <taxon>Gomphillus</taxon>
    </lineage>
</organism>
<name>A0A8H3EXA1_9LECA</name>
<dbReference type="InterPro" id="IPR036291">
    <property type="entry name" value="NAD(P)-bd_dom_sf"/>
</dbReference>
<dbReference type="InterPro" id="IPR002347">
    <property type="entry name" value="SDR_fam"/>
</dbReference>
<evidence type="ECO:0000313" key="7">
    <source>
        <dbReference type="Proteomes" id="UP000664169"/>
    </source>
</evidence>
<evidence type="ECO:0000256" key="4">
    <source>
        <dbReference type="SAM" id="MobiDB-lite"/>
    </source>
</evidence>
<keyword evidence="7" id="KW-1185">Reference proteome</keyword>
<feature type="compositionally biased region" description="Polar residues" evidence="4">
    <location>
        <begin position="19"/>
        <end position="39"/>
    </location>
</feature>
<evidence type="ECO:0000259" key="5">
    <source>
        <dbReference type="SMART" id="SM00822"/>
    </source>
</evidence>
<evidence type="ECO:0000256" key="3">
    <source>
        <dbReference type="ARBA" id="ARBA00023002"/>
    </source>
</evidence>
<comment type="similarity">
    <text evidence="1">Belongs to the short-chain dehydrogenases/reductases (SDR) family.</text>
</comment>
<accession>A0A8H3EXA1</accession>
<dbReference type="PANTHER" id="PTHR43639:SF1">
    <property type="entry name" value="SHORT-CHAIN DEHYDROGENASE_REDUCTASE FAMILY PROTEIN"/>
    <property type="match status" value="1"/>
</dbReference>
<dbReference type="SMART" id="SM00822">
    <property type="entry name" value="PKS_KR"/>
    <property type="match status" value="1"/>
</dbReference>
<keyword evidence="3" id="KW-0560">Oxidoreductase</keyword>
<dbReference type="FunFam" id="3.40.50.720:FF:000084">
    <property type="entry name" value="Short-chain dehydrogenase reductase"/>
    <property type="match status" value="1"/>
</dbReference>
<proteinExistence type="inferred from homology"/>
<dbReference type="Gene3D" id="3.40.50.720">
    <property type="entry name" value="NAD(P)-binding Rossmann-like Domain"/>
    <property type="match status" value="1"/>
</dbReference>
<dbReference type="InterPro" id="IPR020904">
    <property type="entry name" value="Sc_DH/Rdtase_CS"/>
</dbReference>
<dbReference type="EMBL" id="CAJPDQ010000009">
    <property type="protein sequence ID" value="CAF9914269.1"/>
    <property type="molecule type" value="Genomic_DNA"/>
</dbReference>
<protein>
    <submittedName>
        <fullName evidence="6">Arp2/3 complex subunit, actin nucleation center</fullName>
    </submittedName>
</protein>
<feature type="domain" description="Ketoreductase" evidence="5">
    <location>
        <begin position="71"/>
        <end position="255"/>
    </location>
</feature>
<keyword evidence="2" id="KW-0521">NADP</keyword>
<dbReference type="OrthoDB" id="47007at2759"/>
<dbReference type="PANTHER" id="PTHR43639">
    <property type="entry name" value="OXIDOREDUCTASE, SHORT-CHAIN DEHYDROGENASE/REDUCTASE FAMILY (AFU_ORTHOLOGUE AFUA_5G02870)"/>
    <property type="match status" value="1"/>
</dbReference>
<dbReference type="Proteomes" id="UP000664169">
    <property type="component" value="Unassembled WGS sequence"/>
</dbReference>
<comment type="caution">
    <text evidence="6">The sequence shown here is derived from an EMBL/GenBank/DDBJ whole genome shotgun (WGS) entry which is preliminary data.</text>
</comment>
<evidence type="ECO:0000256" key="1">
    <source>
        <dbReference type="ARBA" id="ARBA00006484"/>
    </source>
</evidence>
<evidence type="ECO:0000256" key="2">
    <source>
        <dbReference type="ARBA" id="ARBA00022857"/>
    </source>
</evidence>
<dbReference type="PRINTS" id="PR00080">
    <property type="entry name" value="SDRFAMILY"/>
</dbReference>
<dbReference type="GO" id="GO:0016491">
    <property type="term" value="F:oxidoreductase activity"/>
    <property type="evidence" value="ECO:0007669"/>
    <property type="project" value="UniProtKB-KW"/>
</dbReference>
<dbReference type="Pfam" id="PF13561">
    <property type="entry name" value="adh_short_C2"/>
    <property type="match status" value="1"/>
</dbReference>